<dbReference type="RefSeq" id="WP_277578075.1">
    <property type="nucleotide sequence ID" value="NZ_JANRMI010000002.1"/>
</dbReference>
<sequence>MKINLADIPEEGRSYIWNSQTGEVNNVLSDLIGKTQYQTEFFIKPLTTKDFQLSGTIKTTLPEQCSRCGIDFAFPVNEKFKEILIPKQDQPRGGHYSKVNHVSDLPAESADSVEYEGTHFDMGEFLHEVVALAAPFNPAGPENENGDCSICEIPLKGRTFSYDEVMPEEKPQNPFAALKNIKIN</sequence>
<proteinExistence type="predicted"/>
<dbReference type="Pfam" id="PF02620">
    <property type="entry name" value="YceD"/>
    <property type="match status" value="1"/>
</dbReference>
<name>A0ABT6DIE6_9BACT</name>
<keyword evidence="2" id="KW-1185">Reference proteome</keyword>
<reference evidence="1" key="1">
    <citation type="submission" date="2022-08" db="EMBL/GenBank/DDBJ databases">
        <title>Novel Bdellovibrio Species Isolated from Svalbard: Designation Bdellovibrio svalbardensis.</title>
        <authorList>
            <person name="Mitchell R.J."/>
            <person name="Choi S.Y."/>
        </authorList>
    </citation>
    <scope>NUCLEOTIDE SEQUENCE</scope>
    <source>
        <strain evidence="1">PAP01</strain>
    </source>
</reference>
<evidence type="ECO:0000313" key="2">
    <source>
        <dbReference type="Proteomes" id="UP001152321"/>
    </source>
</evidence>
<dbReference type="InterPro" id="IPR003772">
    <property type="entry name" value="YceD"/>
</dbReference>
<protein>
    <submittedName>
        <fullName evidence="1">DUF177 domain-containing protein</fullName>
    </submittedName>
</protein>
<evidence type="ECO:0000313" key="1">
    <source>
        <dbReference type="EMBL" id="MDG0816597.1"/>
    </source>
</evidence>
<accession>A0ABT6DIE6</accession>
<organism evidence="1 2">
    <name type="scientific">Bdellovibrio svalbardensis</name>
    <dbReference type="NCBI Taxonomy" id="2972972"/>
    <lineage>
        <taxon>Bacteria</taxon>
        <taxon>Pseudomonadati</taxon>
        <taxon>Bdellovibrionota</taxon>
        <taxon>Bdellovibrionia</taxon>
        <taxon>Bdellovibrionales</taxon>
        <taxon>Pseudobdellovibrionaceae</taxon>
        <taxon>Bdellovibrio</taxon>
    </lineage>
</organism>
<dbReference type="EMBL" id="JANRMI010000002">
    <property type="protein sequence ID" value="MDG0816597.1"/>
    <property type="molecule type" value="Genomic_DNA"/>
</dbReference>
<comment type="caution">
    <text evidence="1">The sequence shown here is derived from an EMBL/GenBank/DDBJ whole genome shotgun (WGS) entry which is preliminary data.</text>
</comment>
<dbReference type="Proteomes" id="UP001152321">
    <property type="component" value="Unassembled WGS sequence"/>
</dbReference>
<gene>
    <name evidence="1" type="ORF">NWE73_09495</name>
</gene>